<proteinExistence type="predicted"/>
<feature type="transmembrane region" description="Helical" evidence="1">
    <location>
        <begin position="118"/>
        <end position="142"/>
    </location>
</feature>
<protein>
    <submittedName>
        <fullName evidence="3">Uncharacterized protein</fullName>
    </submittedName>
</protein>
<gene>
    <name evidence="2" type="ORF">GRI94_03485</name>
    <name evidence="3" type="ORF">GRI94_17575</name>
</gene>
<organism evidence="3 4">
    <name type="scientific">Parerythrobacter jejuensis</name>
    <dbReference type="NCBI Taxonomy" id="795812"/>
    <lineage>
        <taxon>Bacteria</taxon>
        <taxon>Pseudomonadati</taxon>
        <taxon>Pseudomonadota</taxon>
        <taxon>Alphaproteobacteria</taxon>
        <taxon>Sphingomonadales</taxon>
        <taxon>Erythrobacteraceae</taxon>
        <taxon>Parerythrobacter</taxon>
    </lineage>
</organism>
<feature type="transmembrane region" description="Helical" evidence="1">
    <location>
        <begin position="70"/>
        <end position="86"/>
    </location>
</feature>
<dbReference type="RefSeq" id="WP_160778383.1">
    <property type="nucleotide sequence ID" value="NZ_BAAAZF010000001.1"/>
</dbReference>
<dbReference type="EMBL" id="WTYE01000001">
    <property type="protein sequence ID" value="MXP33642.1"/>
    <property type="molecule type" value="Genomic_DNA"/>
</dbReference>
<sequence>MATLPAPAITARFADKSSAEFWQGIELAGLSITIVLAFALQSIITLVGGVAICLAFVVRHAHLLPVSSRTVTNCLMVLLLFFPAFLKPGHGFSPVFYFFATAVTFVTAYTMSRFSAAALHLAATILYFVLAALVGIVLYIYWGSPTPFAEVIEGSSTNGIPAYMIIVQTFLCVTTFVMHGRAPLVTPIITFLIAFYGSGRGSLVVGSLLVMGGLAFNLFPRKVPFIYRLLLMAISIAAMAQLAIYAVELFDYVSRYTKLSVGISDRNREAIIASYLSKIDVFTFFIGADYSGTLIEFKHEGNPHIAYIRTHSFFGIFPTLMAALSPLIIFFARGPWSLKLPIGFYVGMAAVRAATEPVLFPTLLDVFFFLMILMFFRARDAAESSRPRKGIA</sequence>
<evidence type="ECO:0000313" key="3">
    <source>
        <dbReference type="EMBL" id="MXP33642.1"/>
    </source>
</evidence>
<keyword evidence="4" id="KW-1185">Reference proteome</keyword>
<feature type="transmembrane region" description="Helical" evidence="1">
    <location>
        <begin position="162"/>
        <end position="180"/>
    </location>
</feature>
<dbReference type="Proteomes" id="UP000446786">
    <property type="component" value="Unassembled WGS sequence"/>
</dbReference>
<evidence type="ECO:0000256" key="1">
    <source>
        <dbReference type="SAM" id="Phobius"/>
    </source>
</evidence>
<evidence type="ECO:0000313" key="4">
    <source>
        <dbReference type="Proteomes" id="UP000446786"/>
    </source>
</evidence>
<feature type="transmembrane region" description="Helical" evidence="1">
    <location>
        <begin position="27"/>
        <end position="58"/>
    </location>
</feature>
<keyword evidence="1" id="KW-0472">Membrane</keyword>
<dbReference type="AlphaFoldDB" id="A0A845ARY4"/>
<dbReference type="EMBL" id="WTYE01000001">
    <property type="protein sequence ID" value="MXP30882.1"/>
    <property type="molecule type" value="Genomic_DNA"/>
</dbReference>
<feature type="transmembrane region" description="Helical" evidence="1">
    <location>
        <begin position="225"/>
        <end position="247"/>
    </location>
</feature>
<comment type="caution">
    <text evidence="3">The sequence shown here is derived from an EMBL/GenBank/DDBJ whole genome shotgun (WGS) entry which is preliminary data.</text>
</comment>
<feature type="transmembrane region" description="Helical" evidence="1">
    <location>
        <begin position="358"/>
        <end position="376"/>
    </location>
</feature>
<name>A0A845ARY4_9SPHN</name>
<dbReference type="OrthoDB" id="8480001at2"/>
<feature type="transmembrane region" description="Helical" evidence="1">
    <location>
        <begin position="92"/>
        <end position="111"/>
    </location>
</feature>
<feature type="transmembrane region" description="Helical" evidence="1">
    <location>
        <begin position="313"/>
        <end position="332"/>
    </location>
</feature>
<evidence type="ECO:0000313" key="2">
    <source>
        <dbReference type="EMBL" id="MXP30882.1"/>
    </source>
</evidence>
<reference evidence="3 4" key="1">
    <citation type="submission" date="2019-12" db="EMBL/GenBank/DDBJ databases">
        <title>Genomic-based taxomic classification of the family Erythrobacteraceae.</title>
        <authorList>
            <person name="Xu L."/>
        </authorList>
    </citation>
    <scope>NUCLEOTIDE SEQUENCE [LARGE SCALE GENOMIC DNA]</scope>
    <source>
        <strain evidence="3 4">JCM 16677</strain>
    </source>
</reference>
<keyword evidence="1" id="KW-0812">Transmembrane</keyword>
<accession>A0A845ARY4</accession>
<keyword evidence="1" id="KW-1133">Transmembrane helix</keyword>